<organism evidence="2 3">
    <name type="scientific">Nocardia bovistercoris</name>
    <dbReference type="NCBI Taxonomy" id="2785916"/>
    <lineage>
        <taxon>Bacteria</taxon>
        <taxon>Bacillati</taxon>
        <taxon>Actinomycetota</taxon>
        <taxon>Actinomycetes</taxon>
        <taxon>Mycobacteriales</taxon>
        <taxon>Nocardiaceae</taxon>
        <taxon>Nocardia</taxon>
    </lineage>
</organism>
<protein>
    <submittedName>
        <fullName evidence="2">Uncharacterized protein</fullName>
    </submittedName>
</protein>
<dbReference type="AlphaFoldDB" id="A0A931I8S6"/>
<proteinExistence type="predicted"/>
<dbReference type="Proteomes" id="UP000655751">
    <property type="component" value="Unassembled WGS sequence"/>
</dbReference>
<feature type="compositionally biased region" description="Low complexity" evidence="1">
    <location>
        <begin position="149"/>
        <end position="159"/>
    </location>
</feature>
<dbReference type="EMBL" id="JADMLG010000004">
    <property type="protein sequence ID" value="MBH0776954.1"/>
    <property type="molecule type" value="Genomic_DNA"/>
</dbReference>
<accession>A0A931I8S6</accession>
<name>A0A931I8S6_9NOCA</name>
<keyword evidence="3" id="KW-1185">Reference proteome</keyword>
<evidence type="ECO:0000256" key="1">
    <source>
        <dbReference type="SAM" id="MobiDB-lite"/>
    </source>
</evidence>
<sequence>MPFREATVAWALAAHAELAETATGYGHFITVNDLAERVQQTSGVYTDTPTRMWMDAILRKVARRCHNAGEPPLTALCVRQNHTVGDTYRYVLELAALPIPDDLELHAAYARWQCYQHFGAGMPADFTIPPLTPKVAARRGKTAQTRRSAPQAEAAPRTAAMVTEAQTELEVDAETETEPQVRERVCEQCFIQLPASGTCHYCG</sequence>
<evidence type="ECO:0000313" key="2">
    <source>
        <dbReference type="EMBL" id="MBH0776954.1"/>
    </source>
</evidence>
<feature type="region of interest" description="Disordered" evidence="1">
    <location>
        <begin position="138"/>
        <end position="159"/>
    </location>
</feature>
<gene>
    <name evidence="2" type="ORF">IT779_11730</name>
</gene>
<comment type="caution">
    <text evidence="2">The sequence shown here is derived from an EMBL/GenBank/DDBJ whole genome shotgun (WGS) entry which is preliminary data.</text>
</comment>
<reference evidence="2" key="1">
    <citation type="submission" date="2020-11" db="EMBL/GenBank/DDBJ databases">
        <title>Nocardia NEAU-351.nov., a novel actinomycete isolated from the cow dung.</title>
        <authorList>
            <person name="Zhang X."/>
        </authorList>
    </citation>
    <scope>NUCLEOTIDE SEQUENCE</scope>
    <source>
        <strain evidence="2">NEAU-351</strain>
    </source>
</reference>
<evidence type="ECO:0000313" key="3">
    <source>
        <dbReference type="Proteomes" id="UP000655751"/>
    </source>
</evidence>